<comment type="subcellular location">
    <subcellularLocation>
        <location evidence="1">Nucleus</location>
    </subcellularLocation>
</comment>
<reference evidence="7" key="1">
    <citation type="submission" date="2021-02" db="EMBL/GenBank/DDBJ databases">
        <authorList>
            <person name="Nowell W R."/>
        </authorList>
    </citation>
    <scope>NUCLEOTIDE SEQUENCE</scope>
</reference>
<dbReference type="SUPFAM" id="SSF52540">
    <property type="entry name" value="P-loop containing nucleoside triphosphate hydrolases"/>
    <property type="match status" value="1"/>
</dbReference>
<dbReference type="Proteomes" id="UP000676336">
    <property type="component" value="Unassembled WGS sequence"/>
</dbReference>
<feature type="non-terminal residue" evidence="7">
    <location>
        <position position="1"/>
    </location>
</feature>
<dbReference type="GO" id="GO:0030893">
    <property type="term" value="C:meiotic cohesin complex"/>
    <property type="evidence" value="ECO:0007669"/>
    <property type="project" value="TreeGrafter"/>
</dbReference>
<feature type="non-terminal residue" evidence="7">
    <location>
        <position position="62"/>
    </location>
</feature>
<keyword evidence="4" id="KW-0539">Nucleus</keyword>
<feature type="domain" description="RecF/RecN/SMC N-terminal" evidence="6">
    <location>
        <begin position="4"/>
        <end position="57"/>
    </location>
</feature>
<dbReference type="EMBL" id="CAJOBI010084873">
    <property type="protein sequence ID" value="CAF4514350.1"/>
    <property type="molecule type" value="Genomic_DNA"/>
</dbReference>
<keyword evidence="5" id="KW-0131">Cell cycle</keyword>
<evidence type="ECO:0000259" key="6">
    <source>
        <dbReference type="Pfam" id="PF02463"/>
    </source>
</evidence>
<keyword evidence="3" id="KW-0498">Mitosis</keyword>
<dbReference type="Pfam" id="PF02463">
    <property type="entry name" value="SMC_N"/>
    <property type="match status" value="1"/>
</dbReference>
<keyword evidence="2" id="KW-0132">Cell division</keyword>
<evidence type="ECO:0000256" key="3">
    <source>
        <dbReference type="ARBA" id="ARBA00022776"/>
    </source>
</evidence>
<name>A0A8S2XTP6_9BILA</name>
<dbReference type="GO" id="GO:0007062">
    <property type="term" value="P:sister chromatid cohesion"/>
    <property type="evidence" value="ECO:0007669"/>
    <property type="project" value="TreeGrafter"/>
</dbReference>
<dbReference type="GO" id="GO:0003677">
    <property type="term" value="F:DNA binding"/>
    <property type="evidence" value="ECO:0007669"/>
    <property type="project" value="TreeGrafter"/>
</dbReference>
<protein>
    <recommendedName>
        <fullName evidence="6">RecF/RecN/SMC N-terminal domain-containing protein</fullName>
    </recommendedName>
</protein>
<dbReference type="AlphaFoldDB" id="A0A8S2XTP6"/>
<evidence type="ECO:0000256" key="5">
    <source>
        <dbReference type="ARBA" id="ARBA00023306"/>
    </source>
</evidence>
<dbReference type="EMBL" id="CAJOBI010090054">
    <property type="protein sequence ID" value="CAF4537994.1"/>
    <property type="molecule type" value="Genomic_DNA"/>
</dbReference>
<dbReference type="InterPro" id="IPR003395">
    <property type="entry name" value="RecF/RecN/SMC_N"/>
</dbReference>
<organism evidence="7 9">
    <name type="scientific">Rotaria magnacalcarata</name>
    <dbReference type="NCBI Taxonomy" id="392030"/>
    <lineage>
        <taxon>Eukaryota</taxon>
        <taxon>Metazoa</taxon>
        <taxon>Spiralia</taxon>
        <taxon>Gnathifera</taxon>
        <taxon>Rotifera</taxon>
        <taxon>Eurotatoria</taxon>
        <taxon>Bdelloidea</taxon>
        <taxon>Philodinida</taxon>
        <taxon>Philodinidae</taxon>
        <taxon>Rotaria</taxon>
    </lineage>
</organism>
<dbReference type="PANTHER" id="PTHR18937">
    <property type="entry name" value="STRUCTURAL MAINTENANCE OF CHROMOSOMES SMC FAMILY MEMBER"/>
    <property type="match status" value="1"/>
</dbReference>
<sequence length="62" mass="6753">QAMENLSGGEKTVAAICLLFALRSFKPAPFFLLDEVDAALDNTNIGKVADFIREQSASEFQC</sequence>
<evidence type="ECO:0000313" key="9">
    <source>
        <dbReference type="Proteomes" id="UP000676336"/>
    </source>
</evidence>
<evidence type="ECO:0000313" key="8">
    <source>
        <dbReference type="EMBL" id="CAF4537994.1"/>
    </source>
</evidence>
<dbReference type="Gene3D" id="3.40.50.300">
    <property type="entry name" value="P-loop containing nucleotide triphosphate hydrolases"/>
    <property type="match status" value="1"/>
</dbReference>
<comment type="caution">
    <text evidence="7">The sequence shown here is derived from an EMBL/GenBank/DDBJ whole genome shotgun (WGS) entry which is preliminary data.</text>
</comment>
<proteinExistence type="predicted"/>
<evidence type="ECO:0000256" key="1">
    <source>
        <dbReference type="ARBA" id="ARBA00004123"/>
    </source>
</evidence>
<evidence type="ECO:0000313" key="7">
    <source>
        <dbReference type="EMBL" id="CAF4514350.1"/>
    </source>
</evidence>
<gene>
    <name evidence="7" type="ORF">SMN809_LOCUS35519</name>
    <name evidence="8" type="ORF">SMN809_LOCUS36503</name>
</gene>
<evidence type="ECO:0000256" key="2">
    <source>
        <dbReference type="ARBA" id="ARBA00022618"/>
    </source>
</evidence>
<dbReference type="GO" id="GO:0005634">
    <property type="term" value="C:nucleus"/>
    <property type="evidence" value="ECO:0007669"/>
    <property type="project" value="UniProtKB-SubCell"/>
</dbReference>
<evidence type="ECO:0000256" key="4">
    <source>
        <dbReference type="ARBA" id="ARBA00023242"/>
    </source>
</evidence>
<dbReference type="PANTHER" id="PTHR18937:SF12">
    <property type="entry name" value="STRUCTURAL MAINTENANCE OF CHROMOSOMES PROTEIN"/>
    <property type="match status" value="1"/>
</dbReference>
<accession>A0A8S2XTP6</accession>
<dbReference type="GO" id="GO:0051301">
    <property type="term" value="P:cell division"/>
    <property type="evidence" value="ECO:0007669"/>
    <property type="project" value="UniProtKB-KW"/>
</dbReference>
<dbReference type="InterPro" id="IPR027417">
    <property type="entry name" value="P-loop_NTPase"/>
</dbReference>